<proteinExistence type="inferred from homology"/>
<dbReference type="EMBL" id="PFBH01000001">
    <property type="protein sequence ID" value="PIR85541.1"/>
    <property type="molecule type" value="Genomic_DNA"/>
</dbReference>
<dbReference type="PANTHER" id="PTHR30518">
    <property type="entry name" value="ENDOLYTIC MUREIN TRANSGLYCOSYLASE"/>
    <property type="match status" value="1"/>
</dbReference>
<dbReference type="Proteomes" id="UP000229315">
    <property type="component" value="Unassembled WGS sequence"/>
</dbReference>
<comment type="similarity">
    <text evidence="7">Belongs to the transglycosylase MltG family.</text>
</comment>
<evidence type="ECO:0000313" key="8">
    <source>
        <dbReference type="EMBL" id="PIR85541.1"/>
    </source>
</evidence>
<dbReference type="InterPro" id="IPR003770">
    <property type="entry name" value="MLTG-like"/>
</dbReference>
<feature type="site" description="Important for catalytic activity" evidence="7">
    <location>
        <position position="208"/>
    </location>
</feature>
<dbReference type="HAMAP" id="MF_02065">
    <property type="entry name" value="MltG"/>
    <property type="match status" value="1"/>
</dbReference>
<comment type="function">
    <text evidence="7">Functions as a peptidoglycan terminase that cleaves nascent peptidoglycan strands endolytically to terminate their elongation.</text>
</comment>
<dbReference type="GO" id="GO:0005886">
    <property type="term" value="C:plasma membrane"/>
    <property type="evidence" value="ECO:0007669"/>
    <property type="project" value="UniProtKB-UniRule"/>
</dbReference>
<evidence type="ECO:0000313" key="9">
    <source>
        <dbReference type="Proteomes" id="UP000229315"/>
    </source>
</evidence>
<dbReference type="PANTHER" id="PTHR30518:SF2">
    <property type="entry name" value="ENDOLYTIC MUREIN TRANSGLYCOSYLASE"/>
    <property type="match status" value="1"/>
</dbReference>
<comment type="catalytic activity">
    <reaction evidence="7">
        <text>a peptidoglycan chain = a peptidoglycan chain with N-acetyl-1,6-anhydromuramyl-[peptide] at the reducing end + a peptidoglycan chain with N-acetylglucosamine at the non-reducing end.</text>
        <dbReference type="EC" id="4.2.2.29"/>
    </reaction>
</comment>
<dbReference type="GO" id="GO:0008932">
    <property type="term" value="F:lytic endotransglycosylase activity"/>
    <property type="evidence" value="ECO:0007669"/>
    <property type="project" value="UniProtKB-UniRule"/>
</dbReference>
<keyword evidence="2 7" id="KW-0812">Transmembrane</keyword>
<evidence type="ECO:0000256" key="1">
    <source>
        <dbReference type="ARBA" id="ARBA00022475"/>
    </source>
</evidence>
<evidence type="ECO:0000256" key="3">
    <source>
        <dbReference type="ARBA" id="ARBA00022989"/>
    </source>
</evidence>
<evidence type="ECO:0000256" key="4">
    <source>
        <dbReference type="ARBA" id="ARBA00023136"/>
    </source>
</evidence>
<protein>
    <recommendedName>
        <fullName evidence="7">Endolytic murein transglycosylase</fullName>
        <ecNumber evidence="7">4.2.2.29</ecNumber>
    </recommendedName>
    <alternativeName>
        <fullName evidence="7">Peptidoglycan lytic transglycosylase</fullName>
    </alternativeName>
    <alternativeName>
        <fullName evidence="7">Peptidoglycan polymerization terminase</fullName>
    </alternativeName>
</protein>
<keyword evidence="4 7" id="KW-0472">Membrane</keyword>
<comment type="caution">
    <text evidence="8">The sequence shown here is derived from an EMBL/GenBank/DDBJ whole genome shotgun (WGS) entry which is preliminary data.</text>
</comment>
<sequence>MKELFFTYKKYITVGFLGALFVALVFYASAIKPPRAFPVGQLIDIPEGVSIREAGIILQQQKVILSGEFFSFLILLYGDDAGVRSGIYEFERPLSIFGVTSRVLSGNTGSPLVRVTFPEGLTVRQMATTLESTLPHFDTERFLEEALLYEGFLFPDTYLFSPNVKPERIVSVMREAFDEKVASIEEEINAFGRSMEEVVTMASILEREARRYETKQIVAGILWKREREGILLQVDAVFGYIFERETFNPTFDDLEVDSPYNTYKNPGLPPGPIANPGIDSIKAAVNPIETKYYYYLTGADGRMHYARTFDEHVANRRFLR</sequence>
<keyword evidence="6 7" id="KW-0961">Cell wall biogenesis/degradation</keyword>
<keyword evidence="1 7" id="KW-1003">Cell membrane</keyword>
<reference evidence="9" key="1">
    <citation type="submission" date="2017-09" db="EMBL/GenBank/DDBJ databases">
        <title>Depth-based differentiation of microbial function through sediment-hosted aquifers and enrichment of novel symbionts in the deep terrestrial subsurface.</title>
        <authorList>
            <person name="Probst A.J."/>
            <person name="Ladd B."/>
            <person name="Jarett J.K."/>
            <person name="Geller-Mcgrath D.E."/>
            <person name="Sieber C.M.K."/>
            <person name="Emerson J.B."/>
            <person name="Anantharaman K."/>
            <person name="Thomas B.C."/>
            <person name="Malmstrom R."/>
            <person name="Stieglmeier M."/>
            <person name="Klingl A."/>
            <person name="Woyke T."/>
            <person name="Ryan C.M."/>
            <person name="Banfield J.F."/>
        </authorList>
    </citation>
    <scope>NUCLEOTIDE SEQUENCE [LARGE SCALE GENOMIC DNA]</scope>
</reference>
<keyword evidence="3 7" id="KW-1133">Transmembrane helix</keyword>
<organism evidence="8 9">
    <name type="scientific">Candidatus Kaiserbacteria bacterium CG10_big_fil_rev_8_21_14_0_10_45_20</name>
    <dbReference type="NCBI Taxonomy" id="1974607"/>
    <lineage>
        <taxon>Bacteria</taxon>
        <taxon>Candidatus Kaiseribacteriota</taxon>
    </lineage>
</organism>
<evidence type="ECO:0000256" key="7">
    <source>
        <dbReference type="HAMAP-Rule" id="MF_02065"/>
    </source>
</evidence>
<dbReference type="Pfam" id="PF02618">
    <property type="entry name" value="YceG"/>
    <property type="match status" value="1"/>
</dbReference>
<evidence type="ECO:0000256" key="2">
    <source>
        <dbReference type="ARBA" id="ARBA00022692"/>
    </source>
</evidence>
<gene>
    <name evidence="7" type="primary">mltG</name>
    <name evidence="8" type="ORF">COU15_00395</name>
</gene>
<name>A0A2H0UGN0_9BACT</name>
<dbReference type="Gene3D" id="3.30.1490.480">
    <property type="entry name" value="Endolytic murein transglycosylase"/>
    <property type="match status" value="1"/>
</dbReference>
<dbReference type="AlphaFoldDB" id="A0A2H0UGN0"/>
<accession>A0A2H0UGN0</accession>
<evidence type="ECO:0000256" key="5">
    <source>
        <dbReference type="ARBA" id="ARBA00023239"/>
    </source>
</evidence>
<dbReference type="GO" id="GO:0009252">
    <property type="term" value="P:peptidoglycan biosynthetic process"/>
    <property type="evidence" value="ECO:0007669"/>
    <property type="project" value="UniProtKB-UniRule"/>
</dbReference>
<keyword evidence="5 7" id="KW-0456">Lyase</keyword>
<evidence type="ECO:0000256" key="6">
    <source>
        <dbReference type="ARBA" id="ARBA00023316"/>
    </source>
</evidence>
<dbReference type="NCBIfam" id="TIGR00247">
    <property type="entry name" value="endolytic transglycosylase MltG"/>
    <property type="match status" value="1"/>
</dbReference>
<dbReference type="GO" id="GO:0071555">
    <property type="term" value="P:cell wall organization"/>
    <property type="evidence" value="ECO:0007669"/>
    <property type="project" value="UniProtKB-KW"/>
</dbReference>
<dbReference type="EC" id="4.2.2.29" evidence="7"/>